<feature type="transmembrane region" description="Helical" evidence="1">
    <location>
        <begin position="56"/>
        <end position="75"/>
    </location>
</feature>
<keyword evidence="1" id="KW-0812">Transmembrane</keyword>
<feature type="transmembrane region" description="Helical" evidence="1">
    <location>
        <begin position="95"/>
        <end position="118"/>
    </location>
</feature>
<evidence type="ECO:0000256" key="1">
    <source>
        <dbReference type="SAM" id="Phobius"/>
    </source>
</evidence>
<comment type="caution">
    <text evidence="3">The sequence shown here is derived from an EMBL/GenBank/DDBJ whole genome shotgun (WGS) entry which is preliminary data.</text>
</comment>
<evidence type="ECO:0000313" key="3">
    <source>
        <dbReference type="EMBL" id="RLP71683.1"/>
    </source>
</evidence>
<feature type="transmembrane region" description="Helical" evidence="1">
    <location>
        <begin position="14"/>
        <end position="36"/>
    </location>
</feature>
<sequence length="332" mass="35319">MTTEPRSTGRSRHLLLGTLLPVLIAAVGAAVGISWLPELPDPVAIHWGSDGADGYGSAWTLILIPLGITVMFTLFTELPLAQSRRRGGLTSNDKFLVVTRHFLSVLLTVGTIGSLAVQRGLADASDAPNIGGPMVFGAAGGISLAVLVWFLLPKAVPSRFDVEPEVEPLDVAPTERVYWARTVHVSGPVIVLICAVVVLSVGTVILTSIASDGGLPFVAWISAFVVVLSIGMSFWRVRADRRGFLVRGALGWPRVSIPAADIAAVRVVDVDPTADFGGWGWRWAPGRRTGIIMRRGAAIEVTRRDGRRLVVTVDDADNAAAVLQTVRSRVAS</sequence>
<organism evidence="3 4">
    <name type="scientific">Mycetocola manganoxydans</name>
    <dbReference type="NCBI Taxonomy" id="699879"/>
    <lineage>
        <taxon>Bacteria</taxon>
        <taxon>Bacillati</taxon>
        <taxon>Actinomycetota</taxon>
        <taxon>Actinomycetes</taxon>
        <taxon>Micrococcales</taxon>
        <taxon>Microbacteriaceae</taxon>
        <taxon>Mycetocola</taxon>
    </lineage>
</organism>
<keyword evidence="1" id="KW-0472">Membrane</keyword>
<keyword evidence="4" id="KW-1185">Reference proteome</keyword>
<reference evidence="3 4" key="1">
    <citation type="submission" date="2018-10" db="EMBL/GenBank/DDBJ databases">
        <authorList>
            <person name="Li J."/>
        </authorList>
    </citation>
    <scope>NUCLEOTIDE SEQUENCE [LARGE SCALE GENOMIC DNA]</scope>
    <source>
        <strain evidence="3 4">CCTCC AB209002</strain>
    </source>
</reference>
<gene>
    <name evidence="3" type="ORF">D9V29_07460</name>
</gene>
<feature type="transmembrane region" description="Helical" evidence="1">
    <location>
        <begin position="189"/>
        <end position="211"/>
    </location>
</feature>
<proteinExistence type="predicted"/>
<dbReference type="OrthoDB" id="3178004at2"/>
<dbReference type="EMBL" id="RCUV01000007">
    <property type="protein sequence ID" value="RLP71683.1"/>
    <property type="molecule type" value="Genomic_DNA"/>
</dbReference>
<evidence type="ECO:0000313" key="4">
    <source>
        <dbReference type="Proteomes" id="UP000270299"/>
    </source>
</evidence>
<protein>
    <submittedName>
        <fullName evidence="3">DUF1648 domain-containing protein</fullName>
    </submittedName>
</protein>
<dbReference type="RefSeq" id="WP_121672703.1">
    <property type="nucleotide sequence ID" value="NZ_BMXM01000001.1"/>
</dbReference>
<dbReference type="InterPro" id="IPR012867">
    <property type="entry name" value="DUF1648"/>
</dbReference>
<accession>A0A3L6ZUM3</accession>
<dbReference type="Proteomes" id="UP000270299">
    <property type="component" value="Unassembled WGS sequence"/>
</dbReference>
<name>A0A3L6ZUM3_9MICO</name>
<keyword evidence="1" id="KW-1133">Transmembrane helix</keyword>
<feature type="transmembrane region" description="Helical" evidence="1">
    <location>
        <begin position="217"/>
        <end position="237"/>
    </location>
</feature>
<feature type="transmembrane region" description="Helical" evidence="1">
    <location>
        <begin position="130"/>
        <end position="152"/>
    </location>
</feature>
<dbReference type="Pfam" id="PF07853">
    <property type="entry name" value="DUF1648"/>
    <property type="match status" value="1"/>
</dbReference>
<evidence type="ECO:0000259" key="2">
    <source>
        <dbReference type="Pfam" id="PF07853"/>
    </source>
</evidence>
<dbReference type="AlphaFoldDB" id="A0A3L6ZUM3"/>
<feature type="domain" description="DUF1648" evidence="2">
    <location>
        <begin position="23"/>
        <end position="66"/>
    </location>
</feature>